<dbReference type="InterPro" id="IPR017900">
    <property type="entry name" value="4Fe4S_Fe_S_CS"/>
</dbReference>
<feature type="domain" description="4Fe-4S ferredoxin-type" evidence="5">
    <location>
        <begin position="243"/>
        <end position="272"/>
    </location>
</feature>
<feature type="domain" description="4Fe-4S ferredoxin-type" evidence="5">
    <location>
        <begin position="167"/>
        <end position="196"/>
    </location>
</feature>
<keyword evidence="1" id="KW-0004">4Fe-4S</keyword>
<dbReference type="Gene3D" id="3.30.70.20">
    <property type="match status" value="4"/>
</dbReference>
<feature type="domain" description="4Fe-4S ferredoxin-type" evidence="5">
    <location>
        <begin position="71"/>
        <end position="100"/>
    </location>
</feature>
<feature type="domain" description="4Fe-4S ferredoxin-type" evidence="5">
    <location>
        <begin position="275"/>
        <end position="305"/>
    </location>
</feature>
<dbReference type="PANTHER" id="PTHR43687">
    <property type="entry name" value="ADENYLYLSULFATE REDUCTASE, BETA SUBUNIT"/>
    <property type="match status" value="1"/>
</dbReference>
<comment type="caution">
    <text evidence="6">The sequence shown here is derived from an EMBL/GenBank/DDBJ whole genome shotgun (WGS) entry which is preliminary data.</text>
</comment>
<name>A0AAE4MBA2_9EURY</name>
<keyword evidence="3" id="KW-0408">Iron</keyword>
<evidence type="ECO:0000313" key="6">
    <source>
        <dbReference type="EMBL" id="MDV0440994.1"/>
    </source>
</evidence>
<dbReference type="GO" id="GO:0051539">
    <property type="term" value="F:4 iron, 4 sulfur cluster binding"/>
    <property type="evidence" value="ECO:0007669"/>
    <property type="project" value="UniProtKB-KW"/>
</dbReference>
<dbReference type="Pfam" id="PF00037">
    <property type="entry name" value="Fer4"/>
    <property type="match status" value="2"/>
</dbReference>
<dbReference type="Gene3D" id="3.30.70.3270">
    <property type="match status" value="1"/>
</dbReference>
<feature type="domain" description="4Fe-4S ferredoxin-type" evidence="5">
    <location>
        <begin position="30"/>
        <end position="59"/>
    </location>
</feature>
<dbReference type="SUPFAM" id="SSF54862">
    <property type="entry name" value="4Fe-4S ferredoxins"/>
    <property type="match status" value="2"/>
</dbReference>
<evidence type="ECO:0000256" key="1">
    <source>
        <dbReference type="ARBA" id="ARBA00022485"/>
    </source>
</evidence>
<keyword evidence="2" id="KW-0479">Metal-binding</keyword>
<feature type="domain" description="4Fe-4S ferredoxin-type" evidence="5">
    <location>
        <begin position="318"/>
        <end position="348"/>
    </location>
</feature>
<dbReference type="PIRSF" id="PIRSF005658">
    <property type="entry name" value="FwdF"/>
    <property type="match status" value="1"/>
</dbReference>
<gene>
    <name evidence="6" type="primary">ndhI_2</name>
    <name evidence="6" type="ORF">McpAg1_01730</name>
</gene>
<dbReference type="InterPro" id="IPR017896">
    <property type="entry name" value="4Fe4S_Fe-S-bd"/>
</dbReference>
<dbReference type="InterPro" id="IPR043256">
    <property type="entry name" value="MvhB-like"/>
</dbReference>
<evidence type="ECO:0000256" key="4">
    <source>
        <dbReference type="ARBA" id="ARBA00023014"/>
    </source>
</evidence>
<evidence type="ECO:0000313" key="7">
    <source>
        <dbReference type="Proteomes" id="UP001273136"/>
    </source>
</evidence>
<evidence type="ECO:0000256" key="3">
    <source>
        <dbReference type="ARBA" id="ARBA00023004"/>
    </source>
</evidence>
<keyword evidence="4" id="KW-0411">Iron-sulfur</keyword>
<reference evidence="6" key="1">
    <citation type="submission" date="2023-06" db="EMBL/GenBank/DDBJ databases">
        <title>Genome sequence of Methancorpusculaceae sp. Ag1.</title>
        <authorList>
            <person name="Protasov E."/>
            <person name="Platt K."/>
            <person name="Poehlein A."/>
            <person name="Daniel R."/>
            <person name="Brune A."/>
        </authorList>
    </citation>
    <scope>NUCLEOTIDE SEQUENCE</scope>
    <source>
        <strain evidence="6">Ag1</strain>
    </source>
</reference>
<organism evidence="6 7">
    <name type="scientific">Methanorbis furvi</name>
    <dbReference type="NCBI Taxonomy" id="3028299"/>
    <lineage>
        <taxon>Archaea</taxon>
        <taxon>Methanobacteriati</taxon>
        <taxon>Methanobacteriota</taxon>
        <taxon>Stenosarchaea group</taxon>
        <taxon>Methanomicrobia</taxon>
        <taxon>Methanomicrobiales</taxon>
        <taxon>Methanocorpusculaceae</taxon>
        <taxon>Methanorbis</taxon>
    </lineage>
</organism>
<accession>A0AAE4MBA2</accession>
<dbReference type="PROSITE" id="PS00198">
    <property type="entry name" value="4FE4S_FER_1"/>
    <property type="match status" value="6"/>
</dbReference>
<feature type="domain" description="4Fe-4S ferredoxin-type" evidence="5">
    <location>
        <begin position="205"/>
        <end position="234"/>
    </location>
</feature>
<keyword evidence="7" id="KW-1185">Reference proteome</keyword>
<dbReference type="AlphaFoldDB" id="A0AAE4MBA2"/>
<dbReference type="Proteomes" id="UP001273136">
    <property type="component" value="Unassembled WGS sequence"/>
</dbReference>
<dbReference type="InterPro" id="IPR050572">
    <property type="entry name" value="Fe-S_Ferredoxin"/>
</dbReference>
<dbReference type="PANTHER" id="PTHR43687:SF1">
    <property type="entry name" value="FERREDOXIN III"/>
    <property type="match status" value="1"/>
</dbReference>
<dbReference type="PROSITE" id="PS51379">
    <property type="entry name" value="4FE4S_FER_2"/>
    <property type="match status" value="8"/>
</dbReference>
<dbReference type="GO" id="GO:0016491">
    <property type="term" value="F:oxidoreductase activity"/>
    <property type="evidence" value="ECO:0007669"/>
    <property type="project" value="UniProtKB-ARBA"/>
</dbReference>
<evidence type="ECO:0000259" key="5">
    <source>
        <dbReference type="PROSITE" id="PS51379"/>
    </source>
</evidence>
<dbReference type="Pfam" id="PF12838">
    <property type="entry name" value="Fer4_7"/>
    <property type="match status" value="3"/>
</dbReference>
<dbReference type="GO" id="GO:0046872">
    <property type="term" value="F:metal ion binding"/>
    <property type="evidence" value="ECO:0007669"/>
    <property type="project" value="UniProtKB-KW"/>
</dbReference>
<dbReference type="EMBL" id="JAWDKA010000001">
    <property type="protein sequence ID" value="MDV0440994.1"/>
    <property type="molecule type" value="Genomic_DNA"/>
</dbReference>
<proteinExistence type="predicted"/>
<dbReference type="CDD" id="cd10549">
    <property type="entry name" value="MtMvhB_like"/>
    <property type="match status" value="2"/>
</dbReference>
<sequence>MAMSTMYPKYSTKMENDTVTMEQRLLSKVSNLVLNTTKCTGCGICSEVCPKDAIVLGLVGAVCRGAVEDEAAISVDPAKCSYCGVCTIMCPFDALEVRVDGEPSLPIKEQEGFPEYDFTAEIDENKCVRCTTCSEACPNDSIVRNTPIYEGEVADGVKRQAALDAVTTLVVDKEKCSVCGICASLCPALMIKRVPFTAEHVGSAGEVVWDNSLCNACQVCALACPDDAITVERVVTPESKLPGNVVIDQDTCITCSWCEKVCPEEAVTIKKFFDGDIIFNADKCPGGCSTCVDICPCNAIYLPTPVPALQMKRNSIEPNIAVNKDLCILCGACVNACPSEDVITIKRTGIHVKGPETDLYKTIAAKLCIPRSSKVREDKFGQVELKSLE</sequence>
<dbReference type="RefSeq" id="WP_338093388.1">
    <property type="nucleotide sequence ID" value="NZ_JAWDKA010000001.1"/>
</dbReference>
<evidence type="ECO:0000256" key="2">
    <source>
        <dbReference type="ARBA" id="ARBA00022723"/>
    </source>
</evidence>
<protein>
    <submittedName>
        <fullName evidence="6">NAD(P)H-quinone oxidoreductase subunit I, chloroplastic</fullName>
    </submittedName>
</protein>
<feature type="domain" description="4Fe-4S ferredoxin-type" evidence="5">
    <location>
        <begin position="118"/>
        <end position="147"/>
    </location>
</feature>